<protein>
    <submittedName>
        <fullName evidence="2">Uncharacterized protein</fullName>
    </submittedName>
</protein>
<feature type="compositionally biased region" description="Polar residues" evidence="1">
    <location>
        <begin position="456"/>
        <end position="467"/>
    </location>
</feature>
<evidence type="ECO:0000313" key="2">
    <source>
        <dbReference type="EMBL" id="KAK3339761.1"/>
    </source>
</evidence>
<gene>
    <name evidence="2" type="ORF">B0T25DRAFT_362956</name>
</gene>
<feature type="region of interest" description="Disordered" evidence="1">
    <location>
        <begin position="306"/>
        <end position="467"/>
    </location>
</feature>
<dbReference type="Proteomes" id="UP001275084">
    <property type="component" value="Unassembled WGS sequence"/>
</dbReference>
<reference evidence="2" key="2">
    <citation type="submission" date="2023-06" db="EMBL/GenBank/DDBJ databases">
        <authorList>
            <consortium name="Lawrence Berkeley National Laboratory"/>
            <person name="Haridas S."/>
            <person name="Hensen N."/>
            <person name="Bonometti L."/>
            <person name="Westerberg I."/>
            <person name="Brannstrom I.O."/>
            <person name="Guillou S."/>
            <person name="Cros-Aarteil S."/>
            <person name="Calhoun S."/>
            <person name="Kuo A."/>
            <person name="Mondo S."/>
            <person name="Pangilinan J."/>
            <person name="Riley R."/>
            <person name="Labutti K."/>
            <person name="Andreopoulos B."/>
            <person name="Lipzen A."/>
            <person name="Chen C."/>
            <person name="Yanf M."/>
            <person name="Daum C."/>
            <person name="Ng V."/>
            <person name="Clum A."/>
            <person name="Steindorff A."/>
            <person name="Ohm R."/>
            <person name="Martin F."/>
            <person name="Silar P."/>
            <person name="Natvig D."/>
            <person name="Lalanne C."/>
            <person name="Gautier V."/>
            <person name="Ament-Velasquez S.L."/>
            <person name="Kruys A."/>
            <person name="Hutchinson M.I."/>
            <person name="Powell A.J."/>
            <person name="Barry K."/>
            <person name="Miller A.N."/>
            <person name="Grigoriev I.V."/>
            <person name="Debuchy R."/>
            <person name="Gladieux P."/>
            <person name="Thoren M.H."/>
            <person name="Johannesson H."/>
        </authorList>
    </citation>
    <scope>NUCLEOTIDE SEQUENCE</scope>
    <source>
        <strain evidence="2">CBS 955.72</strain>
    </source>
</reference>
<evidence type="ECO:0000313" key="3">
    <source>
        <dbReference type="Proteomes" id="UP001275084"/>
    </source>
</evidence>
<feature type="compositionally biased region" description="Low complexity" evidence="1">
    <location>
        <begin position="398"/>
        <end position="408"/>
    </location>
</feature>
<feature type="compositionally biased region" description="Polar residues" evidence="1">
    <location>
        <begin position="412"/>
        <end position="427"/>
    </location>
</feature>
<proteinExistence type="predicted"/>
<feature type="compositionally biased region" description="Basic residues" evidence="1">
    <location>
        <begin position="428"/>
        <end position="438"/>
    </location>
</feature>
<feature type="compositionally biased region" description="Polar residues" evidence="1">
    <location>
        <begin position="44"/>
        <end position="54"/>
    </location>
</feature>
<feature type="compositionally biased region" description="Low complexity" evidence="1">
    <location>
        <begin position="344"/>
        <end position="384"/>
    </location>
</feature>
<sequence>MSRHPNHNHHRGSHDSVILHPPTSDDCSQSEYGAGASVSGDLTAESTTTGTQSHGYDGDVQGKKPSDSQLTFIQDMEREFRERGKEAALKLKAKMSTIHDGAPLRVGPYQTPRERKHELRGAFDYYQRRGNWERAREKYPKVWKDQTFKTVEEVKSSIPEAIIAARSGGFYLSQPAGRSLPPEFISTTVFFDTGNLVGPLISSDKLWDLGYTMEDVDTENRLGYQGATGATMETLGSIQIERILAKDDPSSKVLEFQVWDDKVGLAEVMLGADEDSGHHGGDFPGLLPIIPKYRLNKEKREELANDRAAWRAQEQRETRNHLTVDAPTRDPSAPNTPRQTLSARPSGTSLRPSTSSRRSSVMPRPPSHRSATPRPSTHRSVTPRPTTPSPSASPPPTLQSLTPDLSTPIEKTGSTGLPVSTSQTPGRSKQHEKRKKHSSPSQSQPSTNTKEEPKSGCSSYFSSCIVM</sequence>
<accession>A0AAJ0H528</accession>
<reference evidence="2" key="1">
    <citation type="journal article" date="2023" name="Mol. Phylogenet. Evol.">
        <title>Genome-scale phylogeny and comparative genomics of the fungal order Sordariales.</title>
        <authorList>
            <person name="Hensen N."/>
            <person name="Bonometti L."/>
            <person name="Westerberg I."/>
            <person name="Brannstrom I.O."/>
            <person name="Guillou S."/>
            <person name="Cros-Aarteil S."/>
            <person name="Calhoun S."/>
            <person name="Haridas S."/>
            <person name="Kuo A."/>
            <person name="Mondo S."/>
            <person name="Pangilinan J."/>
            <person name="Riley R."/>
            <person name="LaButti K."/>
            <person name="Andreopoulos B."/>
            <person name="Lipzen A."/>
            <person name="Chen C."/>
            <person name="Yan M."/>
            <person name="Daum C."/>
            <person name="Ng V."/>
            <person name="Clum A."/>
            <person name="Steindorff A."/>
            <person name="Ohm R.A."/>
            <person name="Martin F."/>
            <person name="Silar P."/>
            <person name="Natvig D.O."/>
            <person name="Lalanne C."/>
            <person name="Gautier V."/>
            <person name="Ament-Velasquez S.L."/>
            <person name="Kruys A."/>
            <person name="Hutchinson M.I."/>
            <person name="Powell A.J."/>
            <person name="Barry K."/>
            <person name="Miller A.N."/>
            <person name="Grigoriev I.V."/>
            <person name="Debuchy R."/>
            <person name="Gladieux P."/>
            <person name="Hiltunen Thoren M."/>
            <person name="Johannesson H."/>
        </authorList>
    </citation>
    <scope>NUCLEOTIDE SEQUENCE</scope>
    <source>
        <strain evidence="2">CBS 955.72</strain>
    </source>
</reference>
<keyword evidence="3" id="KW-1185">Reference proteome</keyword>
<feature type="compositionally biased region" description="Basic and acidic residues" evidence="1">
    <location>
        <begin position="306"/>
        <end position="322"/>
    </location>
</feature>
<feature type="compositionally biased region" description="Polar residues" evidence="1">
    <location>
        <begin position="333"/>
        <end position="343"/>
    </location>
</feature>
<name>A0AAJ0H528_9PEZI</name>
<feature type="compositionally biased region" description="Basic residues" evidence="1">
    <location>
        <begin position="1"/>
        <end position="12"/>
    </location>
</feature>
<comment type="caution">
    <text evidence="2">The sequence shown here is derived from an EMBL/GenBank/DDBJ whole genome shotgun (WGS) entry which is preliminary data.</text>
</comment>
<feature type="compositionally biased region" description="Basic and acidic residues" evidence="1">
    <location>
        <begin position="56"/>
        <end position="66"/>
    </location>
</feature>
<evidence type="ECO:0000256" key="1">
    <source>
        <dbReference type="SAM" id="MobiDB-lite"/>
    </source>
</evidence>
<organism evidence="2 3">
    <name type="scientific">Lasiosphaeria hispida</name>
    <dbReference type="NCBI Taxonomy" id="260671"/>
    <lineage>
        <taxon>Eukaryota</taxon>
        <taxon>Fungi</taxon>
        <taxon>Dikarya</taxon>
        <taxon>Ascomycota</taxon>
        <taxon>Pezizomycotina</taxon>
        <taxon>Sordariomycetes</taxon>
        <taxon>Sordariomycetidae</taxon>
        <taxon>Sordariales</taxon>
        <taxon>Lasiosphaeriaceae</taxon>
        <taxon>Lasiosphaeria</taxon>
    </lineage>
</organism>
<feature type="compositionally biased region" description="Pro residues" evidence="1">
    <location>
        <begin position="385"/>
        <end position="397"/>
    </location>
</feature>
<dbReference type="EMBL" id="JAUIQD010000009">
    <property type="protein sequence ID" value="KAK3339761.1"/>
    <property type="molecule type" value="Genomic_DNA"/>
</dbReference>
<dbReference type="AlphaFoldDB" id="A0AAJ0H528"/>
<feature type="region of interest" description="Disordered" evidence="1">
    <location>
        <begin position="1"/>
        <end position="67"/>
    </location>
</feature>